<feature type="signal peptide" evidence="1">
    <location>
        <begin position="1"/>
        <end position="17"/>
    </location>
</feature>
<gene>
    <name evidence="2" type="ORF">QE152_g10356</name>
</gene>
<evidence type="ECO:0000313" key="2">
    <source>
        <dbReference type="EMBL" id="KAK9737864.1"/>
    </source>
</evidence>
<dbReference type="EMBL" id="JASPKY010000094">
    <property type="protein sequence ID" value="KAK9737864.1"/>
    <property type="molecule type" value="Genomic_DNA"/>
</dbReference>
<feature type="chain" id="PRO_5044002170" evidence="1">
    <location>
        <begin position="18"/>
        <end position="245"/>
    </location>
</feature>
<evidence type="ECO:0000256" key="1">
    <source>
        <dbReference type="SAM" id="SignalP"/>
    </source>
</evidence>
<organism evidence="2 3">
    <name type="scientific">Popillia japonica</name>
    <name type="common">Japanese beetle</name>
    <dbReference type="NCBI Taxonomy" id="7064"/>
    <lineage>
        <taxon>Eukaryota</taxon>
        <taxon>Metazoa</taxon>
        <taxon>Ecdysozoa</taxon>
        <taxon>Arthropoda</taxon>
        <taxon>Hexapoda</taxon>
        <taxon>Insecta</taxon>
        <taxon>Pterygota</taxon>
        <taxon>Neoptera</taxon>
        <taxon>Endopterygota</taxon>
        <taxon>Coleoptera</taxon>
        <taxon>Polyphaga</taxon>
        <taxon>Scarabaeiformia</taxon>
        <taxon>Scarabaeidae</taxon>
        <taxon>Rutelinae</taxon>
        <taxon>Popillia</taxon>
    </lineage>
</organism>
<dbReference type="AlphaFoldDB" id="A0AAW1LUI0"/>
<proteinExistence type="predicted"/>
<name>A0AAW1LUI0_POPJA</name>
<sequence length="245" mass="27097">MSFALIILLFLPTLISSEYKFLERDCHNITCPSYKSNKISCDHIYHVQDPFTNECVAKCDGPCIDGKCKFCYCHSHDESALYVAPTKCDGPCIDGKCKFCYCHSHDESALYVAPTSHCKRIFMTNECNRAGRVEPPLECYERCDVESCGEGGTCSTSGRCVCHLGYRPDPTNPRICLKIPQNDNATVSLKSCHKGFKLNDDGECVPTCGDCKNGCWAIARTVVAVRMVSVNVGRTTNGMSQVRLA</sequence>
<accession>A0AAW1LUI0</accession>
<evidence type="ECO:0000313" key="3">
    <source>
        <dbReference type="Proteomes" id="UP001458880"/>
    </source>
</evidence>
<keyword evidence="1" id="KW-0732">Signal</keyword>
<keyword evidence="3" id="KW-1185">Reference proteome</keyword>
<dbReference type="Proteomes" id="UP001458880">
    <property type="component" value="Unassembled WGS sequence"/>
</dbReference>
<reference evidence="2 3" key="1">
    <citation type="journal article" date="2024" name="BMC Genomics">
        <title>De novo assembly and annotation of Popillia japonica's genome with initial clues to its potential as an invasive pest.</title>
        <authorList>
            <person name="Cucini C."/>
            <person name="Boschi S."/>
            <person name="Funari R."/>
            <person name="Cardaioli E."/>
            <person name="Iannotti N."/>
            <person name="Marturano G."/>
            <person name="Paoli F."/>
            <person name="Bruttini M."/>
            <person name="Carapelli A."/>
            <person name="Frati F."/>
            <person name="Nardi F."/>
        </authorList>
    </citation>
    <scope>NUCLEOTIDE SEQUENCE [LARGE SCALE GENOMIC DNA]</scope>
    <source>
        <strain evidence="2">DMR45628</strain>
    </source>
</reference>
<comment type="caution">
    <text evidence="2">The sequence shown here is derived from an EMBL/GenBank/DDBJ whole genome shotgun (WGS) entry which is preliminary data.</text>
</comment>
<protein>
    <submittedName>
        <fullName evidence="2">Uncharacterized protein</fullName>
    </submittedName>
</protein>